<evidence type="ECO:0000256" key="8">
    <source>
        <dbReference type="ARBA" id="ARBA00022840"/>
    </source>
</evidence>
<dbReference type="InterPro" id="IPR002885">
    <property type="entry name" value="PPR_rpt"/>
</dbReference>
<feature type="domain" description="tRNA-specific 2-thiouridylase MnmA-like central" evidence="13">
    <location>
        <begin position="237"/>
        <end position="299"/>
    </location>
</feature>
<evidence type="ECO:0000256" key="10">
    <source>
        <dbReference type="ARBA" id="ARBA00023157"/>
    </source>
</evidence>
<keyword evidence="15" id="KW-1185">Reference proteome</keyword>
<dbReference type="EMBL" id="JAUESC010000002">
    <property type="protein sequence ID" value="KAK0603927.1"/>
    <property type="molecule type" value="Genomic_DNA"/>
</dbReference>
<dbReference type="EC" id="2.8.1.14" evidence="3"/>
<evidence type="ECO:0000256" key="12">
    <source>
        <dbReference type="PROSITE-ProRule" id="PRU00708"/>
    </source>
</evidence>
<evidence type="ECO:0000256" key="9">
    <source>
        <dbReference type="ARBA" id="ARBA00022884"/>
    </source>
</evidence>
<accession>A0AA39W563</accession>
<dbReference type="Pfam" id="PF20259">
    <property type="entry name" value="tRNA_Me_trans_M"/>
    <property type="match status" value="1"/>
</dbReference>
<protein>
    <recommendedName>
        <fullName evidence="3">tRNA-5-taurinomethyluridine 2-sulfurtransferase</fullName>
        <ecNumber evidence="3">2.8.1.14</ecNumber>
    </recommendedName>
</protein>
<evidence type="ECO:0000259" key="13">
    <source>
        <dbReference type="Pfam" id="PF20259"/>
    </source>
</evidence>
<dbReference type="NCBIfam" id="TIGR00756">
    <property type="entry name" value="PPR"/>
    <property type="match status" value="1"/>
</dbReference>
<dbReference type="PANTHER" id="PTHR43052:SF1">
    <property type="entry name" value="TRNA-5-TAURINOMETHYLURIDINE 2-SULFURTRANSFERASE"/>
    <property type="match status" value="1"/>
</dbReference>
<organism evidence="14 15">
    <name type="scientific">Acer saccharum</name>
    <name type="common">Sugar maple</name>
    <dbReference type="NCBI Taxonomy" id="4024"/>
    <lineage>
        <taxon>Eukaryota</taxon>
        <taxon>Viridiplantae</taxon>
        <taxon>Streptophyta</taxon>
        <taxon>Embryophyta</taxon>
        <taxon>Tracheophyta</taxon>
        <taxon>Spermatophyta</taxon>
        <taxon>Magnoliopsida</taxon>
        <taxon>eudicotyledons</taxon>
        <taxon>Gunneridae</taxon>
        <taxon>Pentapetalae</taxon>
        <taxon>rosids</taxon>
        <taxon>malvids</taxon>
        <taxon>Sapindales</taxon>
        <taxon>Sapindaceae</taxon>
        <taxon>Hippocastanoideae</taxon>
        <taxon>Acereae</taxon>
        <taxon>Acer</taxon>
    </lineage>
</organism>
<keyword evidence="4" id="KW-0820">tRNA-binding</keyword>
<feature type="repeat" description="PPR" evidence="12">
    <location>
        <begin position="40"/>
        <end position="70"/>
    </location>
</feature>
<keyword evidence="8" id="KW-0067">ATP-binding</keyword>
<evidence type="ECO:0000313" key="15">
    <source>
        <dbReference type="Proteomes" id="UP001168877"/>
    </source>
</evidence>
<dbReference type="AlphaFoldDB" id="A0AA39W563"/>
<dbReference type="InterPro" id="IPR014729">
    <property type="entry name" value="Rossmann-like_a/b/a_fold"/>
</dbReference>
<dbReference type="PROSITE" id="PS51375">
    <property type="entry name" value="PPR"/>
    <property type="match status" value="1"/>
</dbReference>
<dbReference type="InterPro" id="IPR051305">
    <property type="entry name" value="tRNA_2-thiouridylase_MnmA"/>
</dbReference>
<comment type="function">
    <text evidence="1">Catalyzes the 2-thiolation of uridine at the wobble position (U34) of mitochondrial tRNA(Lys), tRNA(Glu) and tRNA(Gln). Required for the formation of 5-taurinomethyl-2-thiouridine (tm5s2U) of mitochondrial tRNA(Lys), tRNA(Glu), and tRNA(Gln) at the wobble position. ATP is required to activate the C2 atom of the wobble base.</text>
</comment>
<keyword evidence="7" id="KW-0547">Nucleotide-binding</keyword>
<keyword evidence="5" id="KW-0808">Transferase</keyword>
<dbReference type="Pfam" id="PF01535">
    <property type="entry name" value="PPR"/>
    <property type="match status" value="1"/>
</dbReference>
<proteinExistence type="inferred from homology"/>
<keyword evidence="10" id="KW-1015">Disulfide bond</keyword>
<dbReference type="InterPro" id="IPR023382">
    <property type="entry name" value="MnmA-like_central_sf"/>
</dbReference>
<dbReference type="Pfam" id="PF03054">
    <property type="entry name" value="tRNA_Me_trans"/>
    <property type="match status" value="2"/>
</dbReference>
<dbReference type="GO" id="GO:0061708">
    <property type="term" value="F:tRNA-5-taurinomethyluridine 2-sulfurtransferase"/>
    <property type="evidence" value="ECO:0007669"/>
    <property type="project" value="UniProtKB-EC"/>
</dbReference>
<gene>
    <name evidence="14" type="ORF">LWI29_010204</name>
</gene>
<dbReference type="SUPFAM" id="SSF52402">
    <property type="entry name" value="Adenine nucleotide alpha hydrolases-like"/>
    <property type="match status" value="1"/>
</dbReference>
<evidence type="ECO:0000256" key="5">
    <source>
        <dbReference type="ARBA" id="ARBA00022679"/>
    </source>
</evidence>
<keyword evidence="9" id="KW-0694">RNA-binding</keyword>
<dbReference type="Gene3D" id="3.40.50.620">
    <property type="entry name" value="HUPs"/>
    <property type="match status" value="1"/>
</dbReference>
<keyword evidence="6" id="KW-0819">tRNA processing</keyword>
<dbReference type="InterPro" id="IPR046884">
    <property type="entry name" value="MnmA-like_central"/>
</dbReference>
<dbReference type="Proteomes" id="UP001168877">
    <property type="component" value="Unassembled WGS sequence"/>
</dbReference>
<evidence type="ECO:0000256" key="11">
    <source>
        <dbReference type="ARBA" id="ARBA00049564"/>
    </source>
</evidence>
<dbReference type="FunFam" id="2.30.30.280:FF:000001">
    <property type="entry name" value="tRNA-specific 2-thiouridylase MnmA"/>
    <property type="match status" value="1"/>
</dbReference>
<dbReference type="GO" id="GO:0000049">
    <property type="term" value="F:tRNA binding"/>
    <property type="evidence" value="ECO:0007669"/>
    <property type="project" value="UniProtKB-KW"/>
</dbReference>
<evidence type="ECO:0000256" key="7">
    <source>
        <dbReference type="ARBA" id="ARBA00022741"/>
    </source>
</evidence>
<dbReference type="Gene3D" id="2.30.30.280">
    <property type="entry name" value="Adenine nucleotide alpha hydrolases-like domains"/>
    <property type="match status" value="1"/>
</dbReference>
<comment type="caution">
    <text evidence="14">The sequence shown here is derived from an EMBL/GenBank/DDBJ whole genome shotgun (WGS) entry which is preliminary data.</text>
</comment>
<comment type="catalytic activity">
    <reaction evidence="11">
        <text>5-taurinomethyluridine(34) in tRNA + S-sulfanyl-L-cysteinyl-[protein] + AH2 + ATP = 5-taurinomethyl-2-thiouridine(34) in tRNA + L-cysteinyl-[protein] + A + AMP + diphosphate + H(+)</text>
        <dbReference type="Rhea" id="RHEA:47040"/>
        <dbReference type="Rhea" id="RHEA-COMP:10131"/>
        <dbReference type="Rhea" id="RHEA-COMP:11726"/>
        <dbReference type="Rhea" id="RHEA-COMP:11732"/>
        <dbReference type="Rhea" id="RHEA-COMP:11733"/>
        <dbReference type="ChEBI" id="CHEBI:13193"/>
        <dbReference type="ChEBI" id="CHEBI:15378"/>
        <dbReference type="ChEBI" id="CHEBI:17499"/>
        <dbReference type="ChEBI" id="CHEBI:29950"/>
        <dbReference type="ChEBI" id="CHEBI:30616"/>
        <dbReference type="ChEBI" id="CHEBI:33019"/>
        <dbReference type="ChEBI" id="CHEBI:61963"/>
        <dbReference type="ChEBI" id="CHEBI:87171"/>
        <dbReference type="ChEBI" id="CHEBI:87172"/>
        <dbReference type="ChEBI" id="CHEBI:456215"/>
        <dbReference type="EC" id="2.8.1.14"/>
    </reaction>
</comment>
<evidence type="ECO:0000256" key="4">
    <source>
        <dbReference type="ARBA" id="ARBA00022555"/>
    </source>
</evidence>
<sequence>MRRGWLMEDVIIGNAVVDMYAKLGVLGSARAVFQGLPIKEVISWNTLITGYAQNGHASEAIEVYQMMEECTDIIPNQGTWVSYIIEEYQCGRTPNPDVLCNTRIKFGTFIDAISSMEFDYIAYGHYANVVHQNASDQMDKPSMLELSKDMPTLPVYVSLIGGTYLSVLISTWQGLKVKDQTYFLSHLSQAQLKRLIFPLGSIPKDEVRKLAAKFDLPNKDRKDSQGICFLGKIKFSDFVARHIGEMEGIILEAESGDFLGKHRGFWFYTIGQRQGLRLPGGPWYVVEKDVKNNVVFVSRNYYSFDKKRRLFRVGSLKWFSGLPSKEIG</sequence>
<reference evidence="14" key="1">
    <citation type="journal article" date="2022" name="Plant J.">
        <title>Strategies of tolerance reflected in two North American maple genomes.</title>
        <authorList>
            <person name="McEvoy S.L."/>
            <person name="Sezen U.U."/>
            <person name="Trouern-Trend A."/>
            <person name="McMahon S.M."/>
            <person name="Schaberg P.G."/>
            <person name="Yang J."/>
            <person name="Wegrzyn J.L."/>
            <person name="Swenson N.G."/>
        </authorList>
    </citation>
    <scope>NUCLEOTIDE SEQUENCE</scope>
    <source>
        <strain evidence="14">NS2018</strain>
    </source>
</reference>
<dbReference type="PANTHER" id="PTHR43052">
    <property type="match status" value="1"/>
</dbReference>
<evidence type="ECO:0000256" key="2">
    <source>
        <dbReference type="ARBA" id="ARBA00006191"/>
    </source>
</evidence>
<comment type="similarity">
    <text evidence="2">Belongs to the MnmA/TRMU family.</text>
</comment>
<dbReference type="GO" id="GO:0008033">
    <property type="term" value="P:tRNA processing"/>
    <property type="evidence" value="ECO:0007669"/>
    <property type="project" value="UniProtKB-KW"/>
</dbReference>
<evidence type="ECO:0000256" key="3">
    <source>
        <dbReference type="ARBA" id="ARBA00011953"/>
    </source>
</evidence>
<reference evidence="14" key="2">
    <citation type="submission" date="2023-06" db="EMBL/GenBank/DDBJ databases">
        <authorList>
            <person name="Swenson N.G."/>
            <person name="Wegrzyn J.L."/>
            <person name="Mcevoy S.L."/>
        </authorList>
    </citation>
    <scope>NUCLEOTIDE SEQUENCE</scope>
    <source>
        <strain evidence="14">NS2018</strain>
        <tissue evidence="14">Leaf</tissue>
    </source>
</reference>
<dbReference type="GO" id="GO:0005524">
    <property type="term" value="F:ATP binding"/>
    <property type="evidence" value="ECO:0007669"/>
    <property type="project" value="UniProtKB-KW"/>
</dbReference>
<evidence type="ECO:0000256" key="6">
    <source>
        <dbReference type="ARBA" id="ARBA00022694"/>
    </source>
</evidence>
<name>A0AA39W563_ACESA</name>
<evidence type="ECO:0000256" key="1">
    <source>
        <dbReference type="ARBA" id="ARBA00003986"/>
    </source>
</evidence>
<evidence type="ECO:0000313" key="14">
    <source>
        <dbReference type="EMBL" id="KAK0603927.1"/>
    </source>
</evidence>